<evidence type="ECO:0000256" key="1">
    <source>
        <dbReference type="ARBA" id="ARBA00006987"/>
    </source>
</evidence>
<protein>
    <submittedName>
        <fullName evidence="3">Tripartite tricarboxylate transporter substrate binding protein</fullName>
    </submittedName>
</protein>
<dbReference type="CDD" id="cd07012">
    <property type="entry name" value="PBP2_Bug_TTT"/>
    <property type="match status" value="1"/>
</dbReference>
<dbReference type="EMBL" id="QURR01000001">
    <property type="protein sequence ID" value="RGE46919.1"/>
    <property type="molecule type" value="Genomic_DNA"/>
</dbReference>
<dbReference type="InterPro" id="IPR006311">
    <property type="entry name" value="TAT_signal"/>
</dbReference>
<keyword evidence="2" id="KW-0732">Signal</keyword>
<name>A0A373FU42_COMTE</name>
<dbReference type="PROSITE" id="PS51318">
    <property type="entry name" value="TAT"/>
    <property type="match status" value="1"/>
</dbReference>
<dbReference type="InterPro" id="IPR042100">
    <property type="entry name" value="Bug_dom1"/>
</dbReference>
<gene>
    <name evidence="3" type="ORF">DZC30_00435</name>
</gene>
<dbReference type="PANTHER" id="PTHR42928:SF5">
    <property type="entry name" value="BLR1237 PROTEIN"/>
    <property type="match status" value="1"/>
</dbReference>
<dbReference type="Proteomes" id="UP000261948">
    <property type="component" value="Unassembled WGS sequence"/>
</dbReference>
<keyword evidence="4" id="KW-1185">Reference proteome</keyword>
<dbReference type="OrthoDB" id="8678477at2"/>
<dbReference type="SUPFAM" id="SSF53850">
    <property type="entry name" value="Periplasmic binding protein-like II"/>
    <property type="match status" value="1"/>
</dbReference>
<evidence type="ECO:0000313" key="4">
    <source>
        <dbReference type="Proteomes" id="UP000261948"/>
    </source>
</evidence>
<dbReference type="PIRSF" id="PIRSF017082">
    <property type="entry name" value="YflP"/>
    <property type="match status" value="1"/>
</dbReference>
<dbReference type="PANTHER" id="PTHR42928">
    <property type="entry name" value="TRICARBOXYLATE-BINDING PROTEIN"/>
    <property type="match status" value="1"/>
</dbReference>
<dbReference type="Gene3D" id="3.40.190.10">
    <property type="entry name" value="Periplasmic binding protein-like II"/>
    <property type="match status" value="1"/>
</dbReference>
<sequence>MFLNRRSLLATTITSAIAAATLAPAAAFAADANWPTRPIRLVVPFSAGGANDLMARSAAEGASKILGQPVVIDNRPGAGGTVGADIVAKAQPDGYTLLVSAAGVISNSMIKKTMPFKDDALQPLVMIGLAPSVIVVPKNAPYNNLRDFVEASKKGEGFNFATAGTGSTPHFVAEMLNVKYGAKLQPVPYKSGSESTTAVLGGQVEGTSEASIIALPHIIHEGKFKALATTWTKRISAYPQLSTAVEQGFADVQIAHWAGIHAPKGTPPAILDKVAAAVDKAMKDPATVEKLKGLGIEPIGGTRAEFVKFADAERKRLGEIVKAANMQEK</sequence>
<feature type="signal peptide" evidence="2">
    <location>
        <begin position="1"/>
        <end position="29"/>
    </location>
</feature>
<evidence type="ECO:0000256" key="2">
    <source>
        <dbReference type="SAM" id="SignalP"/>
    </source>
</evidence>
<reference evidence="3 4" key="1">
    <citation type="submission" date="2018-08" db="EMBL/GenBank/DDBJ databases">
        <title>Comamonas testosteroni strain SWCO2.</title>
        <authorList>
            <person name="Jiang N."/>
            <person name="Zhang X.Z."/>
        </authorList>
    </citation>
    <scope>NUCLEOTIDE SEQUENCE [LARGE SCALE GENOMIC DNA]</scope>
    <source>
        <strain evidence="3 4">SWCO2</strain>
    </source>
</reference>
<dbReference type="Gene3D" id="3.40.190.150">
    <property type="entry name" value="Bordetella uptake gene, domain 1"/>
    <property type="match status" value="1"/>
</dbReference>
<dbReference type="InterPro" id="IPR005064">
    <property type="entry name" value="BUG"/>
</dbReference>
<dbReference type="Pfam" id="PF03401">
    <property type="entry name" value="TctC"/>
    <property type="match status" value="1"/>
</dbReference>
<feature type="chain" id="PRO_5016729489" evidence="2">
    <location>
        <begin position="30"/>
        <end position="329"/>
    </location>
</feature>
<comment type="similarity">
    <text evidence="1">Belongs to the UPF0065 (bug) family.</text>
</comment>
<evidence type="ECO:0000313" key="3">
    <source>
        <dbReference type="EMBL" id="RGE46919.1"/>
    </source>
</evidence>
<accession>A0A373FU42</accession>
<organism evidence="3 4">
    <name type="scientific">Comamonas testosteroni</name>
    <name type="common">Pseudomonas testosteroni</name>
    <dbReference type="NCBI Taxonomy" id="285"/>
    <lineage>
        <taxon>Bacteria</taxon>
        <taxon>Pseudomonadati</taxon>
        <taxon>Pseudomonadota</taxon>
        <taxon>Betaproteobacteria</taxon>
        <taxon>Burkholderiales</taxon>
        <taxon>Comamonadaceae</taxon>
        <taxon>Comamonas</taxon>
    </lineage>
</organism>
<comment type="caution">
    <text evidence="3">The sequence shown here is derived from an EMBL/GenBank/DDBJ whole genome shotgun (WGS) entry which is preliminary data.</text>
</comment>
<proteinExistence type="inferred from homology"/>
<dbReference type="AlphaFoldDB" id="A0A373FU42"/>